<feature type="compositionally biased region" description="Basic and acidic residues" evidence="2">
    <location>
        <begin position="342"/>
        <end position="355"/>
    </location>
</feature>
<feature type="compositionally biased region" description="Basic and acidic residues" evidence="2">
    <location>
        <begin position="27"/>
        <end position="39"/>
    </location>
</feature>
<evidence type="ECO:0000256" key="1">
    <source>
        <dbReference type="ARBA" id="ARBA00023242"/>
    </source>
</evidence>
<protein>
    <recommendedName>
        <fullName evidence="3">Zn(2)-C6 fungal-type domain-containing protein</fullName>
    </recommendedName>
</protein>
<proteinExistence type="predicted"/>
<accession>A0AAV9UZZ4</accession>
<dbReference type="AlphaFoldDB" id="A0AAV9UZZ4"/>
<dbReference type="GO" id="GO:0000981">
    <property type="term" value="F:DNA-binding transcription factor activity, RNA polymerase II-specific"/>
    <property type="evidence" value="ECO:0007669"/>
    <property type="project" value="InterPro"/>
</dbReference>
<reference evidence="4 5" key="1">
    <citation type="submission" date="2019-10" db="EMBL/GenBank/DDBJ databases">
        <authorList>
            <person name="Palmer J.M."/>
        </authorList>
    </citation>
    <scope>NUCLEOTIDE SEQUENCE [LARGE SCALE GENOMIC DNA]</scope>
    <source>
        <strain evidence="4 5">TWF696</strain>
    </source>
</reference>
<sequence length="430" mass="47783">MYSSSAGNRNSWNHQDDPRMRAQWPSADDRLPHRARDDSNLPPHSMAMEERNMPPPTMMPPHAVQPPDQMYQQQLPPPSEMWPQVPREQMMAVPPPAPRQRTAIACRYCRRRKIRCSGFDSSADGRCGNCLRFNQECVFTPVSSHSQAFVPAHTQYPHLKQGFIPPRGGPARPVGQLYGSYGQPLPLHAALPQPSHQSEYGSHNYGRPPSPNHTSQYNNQPYDDPSYDRRRDDRPPSLPPLAPNNYQPHGMLQRRGSAGDYPSYWAGSNANPPSSPPATLPPPRQYSPPRTSYPNGSFPPSTMAGQQSQRSYQTANYDRSYPPNGQNHTVESPQSTGLPQRRLSDPRGNEPRKEQGYTAEGTSFPYNPPAARPAPTPAPAPAPLQSPPRSSSAGPLAPTHPMQLSNLIDPNPPPRSDMDARMLKSLNFKT</sequence>
<keyword evidence="5" id="KW-1185">Reference proteome</keyword>
<dbReference type="SMART" id="SM00066">
    <property type="entry name" value="GAL4"/>
    <property type="match status" value="1"/>
</dbReference>
<comment type="caution">
    <text evidence="4">The sequence shown here is derived from an EMBL/GenBank/DDBJ whole genome shotgun (WGS) entry which is preliminary data.</text>
</comment>
<feature type="compositionally biased region" description="Pro residues" evidence="2">
    <location>
        <begin position="273"/>
        <end position="286"/>
    </location>
</feature>
<dbReference type="PROSITE" id="PS50048">
    <property type="entry name" value="ZN2_CY6_FUNGAL_2"/>
    <property type="match status" value="1"/>
</dbReference>
<feature type="domain" description="Zn(2)-C6 fungal-type" evidence="3">
    <location>
        <begin position="105"/>
        <end position="139"/>
    </location>
</feature>
<organism evidence="4 5">
    <name type="scientific">Orbilia brochopaga</name>
    <dbReference type="NCBI Taxonomy" id="3140254"/>
    <lineage>
        <taxon>Eukaryota</taxon>
        <taxon>Fungi</taxon>
        <taxon>Dikarya</taxon>
        <taxon>Ascomycota</taxon>
        <taxon>Pezizomycotina</taxon>
        <taxon>Orbiliomycetes</taxon>
        <taxon>Orbiliales</taxon>
        <taxon>Orbiliaceae</taxon>
        <taxon>Orbilia</taxon>
    </lineage>
</organism>
<dbReference type="InterPro" id="IPR036864">
    <property type="entry name" value="Zn2-C6_fun-type_DNA-bd_sf"/>
</dbReference>
<evidence type="ECO:0000313" key="4">
    <source>
        <dbReference type="EMBL" id="KAK6350358.1"/>
    </source>
</evidence>
<feature type="compositionally biased region" description="Low complexity" evidence="2">
    <location>
        <begin position="185"/>
        <end position="194"/>
    </location>
</feature>
<evidence type="ECO:0000256" key="2">
    <source>
        <dbReference type="SAM" id="MobiDB-lite"/>
    </source>
</evidence>
<keyword evidence="1" id="KW-0539">Nucleus</keyword>
<dbReference type="PROSITE" id="PS00463">
    <property type="entry name" value="ZN2_CY6_FUNGAL_1"/>
    <property type="match status" value="1"/>
</dbReference>
<dbReference type="Gene3D" id="4.10.240.10">
    <property type="entry name" value="Zn(2)-C6 fungal-type DNA-binding domain"/>
    <property type="match status" value="1"/>
</dbReference>
<evidence type="ECO:0000313" key="5">
    <source>
        <dbReference type="Proteomes" id="UP001375240"/>
    </source>
</evidence>
<dbReference type="GO" id="GO:0008270">
    <property type="term" value="F:zinc ion binding"/>
    <property type="evidence" value="ECO:0007669"/>
    <property type="project" value="InterPro"/>
</dbReference>
<gene>
    <name evidence="4" type="ORF">TWF696_006590</name>
</gene>
<dbReference type="EMBL" id="JAVHNQ010000004">
    <property type="protein sequence ID" value="KAK6350358.1"/>
    <property type="molecule type" value="Genomic_DNA"/>
</dbReference>
<feature type="compositionally biased region" description="Basic and acidic residues" evidence="2">
    <location>
        <begin position="226"/>
        <end position="235"/>
    </location>
</feature>
<name>A0AAV9UZZ4_9PEZI</name>
<dbReference type="CDD" id="cd00067">
    <property type="entry name" value="GAL4"/>
    <property type="match status" value="1"/>
</dbReference>
<feature type="region of interest" description="Disordered" evidence="2">
    <location>
        <begin position="185"/>
        <end position="430"/>
    </location>
</feature>
<evidence type="ECO:0000259" key="3">
    <source>
        <dbReference type="PROSITE" id="PS50048"/>
    </source>
</evidence>
<dbReference type="InterPro" id="IPR001138">
    <property type="entry name" value="Zn2Cys6_DnaBD"/>
</dbReference>
<feature type="compositionally biased region" description="Polar residues" evidence="2">
    <location>
        <begin position="288"/>
        <end position="338"/>
    </location>
</feature>
<dbReference type="SUPFAM" id="SSF57701">
    <property type="entry name" value="Zn2/Cys6 DNA-binding domain"/>
    <property type="match status" value="1"/>
</dbReference>
<feature type="region of interest" description="Disordered" evidence="2">
    <location>
        <begin position="1"/>
        <end position="78"/>
    </location>
</feature>
<dbReference type="Proteomes" id="UP001375240">
    <property type="component" value="Unassembled WGS sequence"/>
</dbReference>
<dbReference type="Pfam" id="PF00172">
    <property type="entry name" value="Zn_clus"/>
    <property type="match status" value="1"/>
</dbReference>
<feature type="compositionally biased region" description="Polar residues" evidence="2">
    <location>
        <begin position="1"/>
        <end position="13"/>
    </location>
</feature>
<feature type="compositionally biased region" description="Pro residues" evidence="2">
    <location>
        <begin position="366"/>
        <end position="386"/>
    </location>
</feature>